<organism evidence="1 2">
    <name type="scientific">Pseudomonas putida NBRC 14164</name>
    <dbReference type="NCBI Taxonomy" id="1211579"/>
    <lineage>
        <taxon>Bacteria</taxon>
        <taxon>Pseudomonadati</taxon>
        <taxon>Pseudomonadota</taxon>
        <taxon>Gammaproteobacteria</taxon>
        <taxon>Pseudomonadales</taxon>
        <taxon>Pseudomonadaceae</taxon>
        <taxon>Pseudomonas</taxon>
    </lineage>
</organism>
<name>A0ABM7EKK4_PSEPU</name>
<evidence type="ECO:0000313" key="2">
    <source>
        <dbReference type="Proteomes" id="UP000016702"/>
    </source>
</evidence>
<gene>
    <name evidence="1" type="ORF">PP4_45320</name>
</gene>
<dbReference type="EMBL" id="AP013070">
    <property type="protein sequence ID" value="BAN56385.1"/>
    <property type="molecule type" value="Genomic_DNA"/>
</dbReference>
<proteinExistence type="predicted"/>
<reference evidence="1 2" key="1">
    <citation type="journal article" date="2014" name="Genome Announc.">
        <title>The Complete Genome Sequence of Pseudomonas putida NBRC 14164T Confirms High Intraspecies Variation.</title>
        <authorList>
            <person name="Ohji S."/>
            <person name="Yamazoe A."/>
            <person name="Hosoyama A."/>
            <person name="Tsuchikane K."/>
            <person name="Ezaki T."/>
            <person name="Fujita N."/>
        </authorList>
    </citation>
    <scope>NUCLEOTIDE SEQUENCE [LARGE SCALE GENOMIC DNA]</scope>
    <source>
        <strain evidence="1 2">NBRC 14164</strain>
    </source>
</reference>
<evidence type="ECO:0000313" key="1">
    <source>
        <dbReference type="EMBL" id="BAN56385.1"/>
    </source>
</evidence>
<accession>A0ABM7EKK4</accession>
<keyword evidence="2" id="KW-1185">Reference proteome</keyword>
<sequence length="78" mass="8615">MQVLADLLADFGDGRFDFGFGVQAVSFTHDLTDVLEIGGHGALRGCILEKRAKVRIRSSQIKHLWTNVQNDQTTAQAE</sequence>
<protein>
    <submittedName>
        <fullName evidence="1">Uncharacterized protein</fullName>
    </submittedName>
</protein>
<dbReference type="Proteomes" id="UP000016702">
    <property type="component" value="Chromosome"/>
</dbReference>